<dbReference type="CDD" id="cd19920">
    <property type="entry name" value="REC_PA4781-like"/>
    <property type="match status" value="1"/>
</dbReference>
<comment type="caution">
    <text evidence="7">The sequence shown here is derived from an EMBL/GenBank/DDBJ whole genome shotgun (WGS) entry which is preliminary data.</text>
</comment>
<evidence type="ECO:0000256" key="4">
    <source>
        <dbReference type="PROSITE-ProRule" id="PRU00169"/>
    </source>
</evidence>
<feature type="modified residue" description="4-aspartylphosphate" evidence="4">
    <location>
        <position position="61"/>
    </location>
</feature>
<dbReference type="OrthoDB" id="447151at2"/>
<name>A0A0F5YG35_9CYAN</name>
<dbReference type="InterPro" id="IPR001789">
    <property type="entry name" value="Sig_transdc_resp-reg_receiver"/>
</dbReference>
<dbReference type="InterPro" id="IPR011712">
    <property type="entry name" value="Sig_transdc_His_kin_sub3_dim/P"/>
</dbReference>
<proteinExistence type="predicted"/>
<dbReference type="PROSITE" id="PS50110">
    <property type="entry name" value="RESPONSE_REGULATORY"/>
    <property type="match status" value="1"/>
</dbReference>
<dbReference type="EMBL" id="LATL02000014">
    <property type="protein sequence ID" value="KKD37587.1"/>
    <property type="molecule type" value="Genomic_DNA"/>
</dbReference>
<dbReference type="InterPro" id="IPR011006">
    <property type="entry name" value="CheY-like_superfamily"/>
</dbReference>
<dbReference type="Proteomes" id="UP000033607">
    <property type="component" value="Unassembled WGS sequence"/>
</dbReference>
<evidence type="ECO:0000259" key="6">
    <source>
        <dbReference type="PROSITE" id="PS50110"/>
    </source>
</evidence>
<evidence type="ECO:0000259" key="5">
    <source>
        <dbReference type="PROSITE" id="PS50109"/>
    </source>
</evidence>
<dbReference type="CDD" id="cd16917">
    <property type="entry name" value="HATPase_UhpB-NarQ-NarX-like"/>
    <property type="match status" value="1"/>
</dbReference>
<dbReference type="Pfam" id="PF00072">
    <property type="entry name" value="Response_reg"/>
    <property type="match status" value="1"/>
</dbReference>
<evidence type="ECO:0000313" key="8">
    <source>
        <dbReference type="Proteomes" id="UP000033607"/>
    </source>
</evidence>
<organism evidence="7 8">
    <name type="scientific">Limnoraphis robusta CS-951</name>
    <dbReference type="NCBI Taxonomy" id="1637645"/>
    <lineage>
        <taxon>Bacteria</taxon>
        <taxon>Bacillati</taxon>
        <taxon>Cyanobacteriota</taxon>
        <taxon>Cyanophyceae</taxon>
        <taxon>Oscillatoriophycideae</taxon>
        <taxon>Oscillatoriales</taxon>
        <taxon>Sirenicapillariaceae</taxon>
        <taxon>Limnoraphis</taxon>
    </lineage>
</organism>
<dbReference type="InterPro" id="IPR005467">
    <property type="entry name" value="His_kinase_dom"/>
</dbReference>
<keyword evidence="3" id="KW-0902">Two-component regulatory system</keyword>
<dbReference type="GO" id="GO:0016020">
    <property type="term" value="C:membrane"/>
    <property type="evidence" value="ECO:0007669"/>
    <property type="project" value="InterPro"/>
</dbReference>
<keyword evidence="2 7" id="KW-0418">Kinase</keyword>
<dbReference type="Pfam" id="PF02518">
    <property type="entry name" value="HATPase_c"/>
    <property type="match status" value="1"/>
</dbReference>
<dbReference type="PROSITE" id="PS50109">
    <property type="entry name" value="HIS_KIN"/>
    <property type="match status" value="1"/>
</dbReference>
<dbReference type="GO" id="GO:0046983">
    <property type="term" value="F:protein dimerization activity"/>
    <property type="evidence" value="ECO:0007669"/>
    <property type="project" value="InterPro"/>
</dbReference>
<sequence>MNNNLNLDDKETILIIDDCPDNLHLLSEILSHAGYKVHLAPSGKLALKFIELNLPDLILLDIMMPQMDGYTVFEQFKKAEEHKDIPVIFISALHDVFDKVKAFSLGGVDYITKPFKEQEVLVRVENQLRLRRLSQQLIEKNILEERNRMAREIHDVLAQAFTGIILNLGAAERAMEKTPDQAVSHLKTVRELAKTGLAEARRSVTALRPQLLENGDLYSALNLIATRMSSHSQTRIVLEVMGTVDSLPLEVENNLLRIAQEALTNAFKYAKASTINIELIYEPEQFSLRVQDNGQGFDVESPCFLNGFGFLGMKERADRIHAQLMITSEVGRGTEIRVSVQR</sequence>
<dbReference type="PANTHER" id="PTHR24421:SF62">
    <property type="entry name" value="SENSORY TRANSDUCTION HISTIDINE KINASE"/>
    <property type="match status" value="1"/>
</dbReference>
<protein>
    <submittedName>
        <fullName evidence="7">Histidine kinase</fullName>
    </submittedName>
</protein>
<dbReference type="Gene3D" id="1.20.5.1930">
    <property type="match status" value="1"/>
</dbReference>
<dbReference type="PANTHER" id="PTHR24421">
    <property type="entry name" value="NITRATE/NITRITE SENSOR PROTEIN NARX-RELATED"/>
    <property type="match status" value="1"/>
</dbReference>
<dbReference type="GO" id="GO:0000155">
    <property type="term" value="F:phosphorelay sensor kinase activity"/>
    <property type="evidence" value="ECO:0007669"/>
    <property type="project" value="InterPro"/>
</dbReference>
<dbReference type="InterPro" id="IPR036890">
    <property type="entry name" value="HATPase_C_sf"/>
</dbReference>
<dbReference type="Pfam" id="PF07730">
    <property type="entry name" value="HisKA_3"/>
    <property type="match status" value="1"/>
</dbReference>
<dbReference type="InterPro" id="IPR003594">
    <property type="entry name" value="HATPase_dom"/>
</dbReference>
<dbReference type="PATRIC" id="fig|1637645.4.peg.271"/>
<gene>
    <name evidence="7" type="ORF">WN50_13515</name>
</gene>
<dbReference type="AlphaFoldDB" id="A0A0F5YG35"/>
<keyword evidence="4" id="KW-0597">Phosphoprotein</keyword>
<keyword evidence="1" id="KW-0808">Transferase</keyword>
<dbReference type="SMART" id="SM00448">
    <property type="entry name" value="REC"/>
    <property type="match status" value="1"/>
</dbReference>
<evidence type="ECO:0000256" key="1">
    <source>
        <dbReference type="ARBA" id="ARBA00022679"/>
    </source>
</evidence>
<feature type="domain" description="Response regulatory" evidence="6">
    <location>
        <begin position="12"/>
        <end position="128"/>
    </location>
</feature>
<accession>A0A0F5YG35</accession>
<evidence type="ECO:0000256" key="3">
    <source>
        <dbReference type="ARBA" id="ARBA00023012"/>
    </source>
</evidence>
<dbReference type="InterPro" id="IPR050482">
    <property type="entry name" value="Sensor_HK_TwoCompSys"/>
</dbReference>
<dbReference type="RefSeq" id="WP_046279072.1">
    <property type="nucleotide sequence ID" value="NZ_LATL02000014.1"/>
</dbReference>
<dbReference type="Gene3D" id="3.30.565.10">
    <property type="entry name" value="Histidine kinase-like ATPase, C-terminal domain"/>
    <property type="match status" value="1"/>
</dbReference>
<reference evidence="7 8" key="1">
    <citation type="submission" date="2015-06" db="EMBL/GenBank/DDBJ databases">
        <title>Draft genome assembly of filamentous brackish cyanobacterium Limnoraphis robusta strain CS-951.</title>
        <authorList>
            <person name="Willis A."/>
            <person name="Parks M."/>
            <person name="Burford M.A."/>
        </authorList>
    </citation>
    <scope>NUCLEOTIDE SEQUENCE [LARGE SCALE GENOMIC DNA]</scope>
    <source>
        <strain evidence="7 8">CS-951</strain>
    </source>
</reference>
<evidence type="ECO:0000313" key="7">
    <source>
        <dbReference type="EMBL" id="KKD37587.1"/>
    </source>
</evidence>
<dbReference type="Gene3D" id="3.40.50.2300">
    <property type="match status" value="1"/>
</dbReference>
<evidence type="ECO:0000256" key="2">
    <source>
        <dbReference type="ARBA" id="ARBA00022777"/>
    </source>
</evidence>
<dbReference type="SUPFAM" id="SSF55874">
    <property type="entry name" value="ATPase domain of HSP90 chaperone/DNA topoisomerase II/histidine kinase"/>
    <property type="match status" value="1"/>
</dbReference>
<feature type="domain" description="Histidine kinase" evidence="5">
    <location>
        <begin position="255"/>
        <end position="342"/>
    </location>
</feature>
<dbReference type="SUPFAM" id="SSF52172">
    <property type="entry name" value="CheY-like"/>
    <property type="match status" value="1"/>
</dbReference>